<dbReference type="Proteomes" id="UP000673691">
    <property type="component" value="Unassembled WGS sequence"/>
</dbReference>
<feature type="region of interest" description="Disordered" evidence="1">
    <location>
        <begin position="52"/>
        <end position="72"/>
    </location>
</feature>
<proteinExistence type="predicted"/>
<feature type="region of interest" description="Disordered" evidence="1">
    <location>
        <begin position="1"/>
        <end position="39"/>
    </location>
</feature>
<dbReference type="EMBL" id="JAEFCI010002468">
    <property type="protein sequence ID" value="KAG5462216.1"/>
    <property type="molecule type" value="Genomic_DNA"/>
</dbReference>
<evidence type="ECO:0000256" key="1">
    <source>
        <dbReference type="SAM" id="MobiDB-lite"/>
    </source>
</evidence>
<keyword evidence="3" id="KW-1185">Reference proteome</keyword>
<dbReference type="AlphaFoldDB" id="A0A8H8DKZ6"/>
<evidence type="ECO:0000313" key="2">
    <source>
        <dbReference type="EMBL" id="KAG5462216.1"/>
    </source>
</evidence>
<sequence>MPGDVTGPERFSNSSCDKNLSAGTPSGHRRNFGGCRFRTRPDRPILLRIRRRRPPVAQWQQLPHLRRAPRTS</sequence>
<organism evidence="2 3">
    <name type="scientific">Olpidium bornovanus</name>
    <dbReference type="NCBI Taxonomy" id="278681"/>
    <lineage>
        <taxon>Eukaryota</taxon>
        <taxon>Fungi</taxon>
        <taxon>Fungi incertae sedis</taxon>
        <taxon>Olpidiomycota</taxon>
        <taxon>Olpidiomycotina</taxon>
        <taxon>Olpidiomycetes</taxon>
        <taxon>Olpidiales</taxon>
        <taxon>Olpidiaceae</taxon>
        <taxon>Olpidium</taxon>
    </lineage>
</organism>
<feature type="compositionally biased region" description="Polar residues" evidence="1">
    <location>
        <begin position="11"/>
        <end position="24"/>
    </location>
</feature>
<accession>A0A8H8DKZ6</accession>
<reference evidence="2 3" key="1">
    <citation type="journal article" name="Sci. Rep.">
        <title>Genome-scale phylogenetic analyses confirm Olpidium as the closest living zoosporic fungus to the non-flagellated, terrestrial fungi.</title>
        <authorList>
            <person name="Chang Y."/>
            <person name="Rochon D."/>
            <person name="Sekimoto S."/>
            <person name="Wang Y."/>
            <person name="Chovatia M."/>
            <person name="Sandor L."/>
            <person name="Salamov A."/>
            <person name="Grigoriev I.V."/>
            <person name="Stajich J.E."/>
            <person name="Spatafora J.W."/>
        </authorList>
    </citation>
    <scope>NUCLEOTIDE SEQUENCE [LARGE SCALE GENOMIC DNA]</scope>
    <source>
        <strain evidence="2">S191</strain>
    </source>
</reference>
<comment type="caution">
    <text evidence="2">The sequence shown here is derived from an EMBL/GenBank/DDBJ whole genome shotgun (WGS) entry which is preliminary data.</text>
</comment>
<name>A0A8H8DKZ6_9FUNG</name>
<evidence type="ECO:0000313" key="3">
    <source>
        <dbReference type="Proteomes" id="UP000673691"/>
    </source>
</evidence>
<gene>
    <name evidence="2" type="ORF">BJ554DRAFT_5485</name>
</gene>
<protein>
    <submittedName>
        <fullName evidence="2">Uncharacterized protein</fullName>
    </submittedName>
</protein>